<name>A0A7K3W0P1_9ACTN</name>
<keyword evidence="2" id="KW-0413">Isomerase</keyword>
<accession>A0A7K3W0P1</accession>
<comment type="caution">
    <text evidence="2">The sequence shown here is derived from an EMBL/GenBank/DDBJ whole genome shotgun (WGS) entry which is preliminary data.</text>
</comment>
<dbReference type="InterPro" id="IPR050312">
    <property type="entry name" value="IolE/XylAMocC-like"/>
</dbReference>
<feature type="domain" description="Xylose isomerase-like TIM barrel" evidence="1">
    <location>
        <begin position="23"/>
        <end position="250"/>
    </location>
</feature>
<evidence type="ECO:0000313" key="3">
    <source>
        <dbReference type="Proteomes" id="UP000470246"/>
    </source>
</evidence>
<dbReference type="GO" id="GO:0016853">
    <property type="term" value="F:isomerase activity"/>
    <property type="evidence" value="ECO:0007669"/>
    <property type="project" value="UniProtKB-KW"/>
</dbReference>
<proteinExistence type="predicted"/>
<evidence type="ECO:0000313" key="2">
    <source>
        <dbReference type="EMBL" id="NEK58425.1"/>
    </source>
</evidence>
<dbReference type="PANTHER" id="PTHR12110">
    <property type="entry name" value="HYDROXYPYRUVATE ISOMERASE"/>
    <property type="match status" value="1"/>
</dbReference>
<dbReference type="SUPFAM" id="SSF51658">
    <property type="entry name" value="Xylose isomerase-like"/>
    <property type="match status" value="1"/>
</dbReference>
<dbReference type="Gene3D" id="3.20.20.150">
    <property type="entry name" value="Divalent-metal-dependent TIM barrel enzymes"/>
    <property type="match status" value="1"/>
</dbReference>
<dbReference type="EMBL" id="JAAGWF010000010">
    <property type="protein sequence ID" value="NEK58425.1"/>
    <property type="molecule type" value="Genomic_DNA"/>
</dbReference>
<organism evidence="2 3">
    <name type="scientific">Geodermatophilus sabuli</name>
    <dbReference type="NCBI Taxonomy" id="1564158"/>
    <lineage>
        <taxon>Bacteria</taxon>
        <taxon>Bacillati</taxon>
        <taxon>Actinomycetota</taxon>
        <taxon>Actinomycetes</taxon>
        <taxon>Geodermatophilales</taxon>
        <taxon>Geodermatophilaceae</taxon>
        <taxon>Geodermatophilus</taxon>
    </lineage>
</organism>
<reference evidence="2 3" key="1">
    <citation type="submission" date="2020-02" db="EMBL/GenBank/DDBJ databases">
        <title>Geodermatophilus sabuli CPCC 205279 I12A-02694.</title>
        <authorList>
            <person name="Jiang Z."/>
        </authorList>
    </citation>
    <scope>NUCLEOTIDE SEQUENCE [LARGE SCALE GENOMIC DNA]</scope>
    <source>
        <strain evidence="2 3">I12A-02694</strain>
    </source>
</reference>
<protein>
    <submittedName>
        <fullName evidence="2">Sugar phosphate isomerase/epimerase</fullName>
    </submittedName>
</protein>
<sequence>MTAGRVVSLSAGTVLDARPDDALDAAAAAGFDAFGTRWDPEHAIGSLRRRIDDSGLALLDLEVVRLGPGTPVGHHRPWVDAAAELGARFLLVVSSHDDPARTADELATLAGWCAPAGVTVALEFMRFTAVPTLHAAGELVRAAGGTGLTVLVDVLHLQRGGETPADLTRPGAPPVGYLQLCDAPADPPGDLAALAEEARHGRLFPGDGELPLADVLAALPADLPVCVEVQSDTWSRQLDVPARARRAMDSVRGLLGAPHPAH</sequence>
<dbReference type="AlphaFoldDB" id="A0A7K3W0P1"/>
<evidence type="ECO:0000259" key="1">
    <source>
        <dbReference type="Pfam" id="PF01261"/>
    </source>
</evidence>
<dbReference type="Proteomes" id="UP000470246">
    <property type="component" value="Unassembled WGS sequence"/>
</dbReference>
<dbReference type="InterPro" id="IPR013022">
    <property type="entry name" value="Xyl_isomerase-like_TIM-brl"/>
</dbReference>
<dbReference type="PANTHER" id="PTHR12110:SF48">
    <property type="entry name" value="BLL3656 PROTEIN"/>
    <property type="match status" value="1"/>
</dbReference>
<gene>
    <name evidence="2" type="ORF">GCU56_11130</name>
</gene>
<keyword evidence="3" id="KW-1185">Reference proteome</keyword>
<dbReference type="InterPro" id="IPR036237">
    <property type="entry name" value="Xyl_isomerase-like_sf"/>
</dbReference>
<dbReference type="RefSeq" id="WP_163481795.1">
    <property type="nucleotide sequence ID" value="NZ_JAAGWF010000010.1"/>
</dbReference>
<dbReference type="Pfam" id="PF01261">
    <property type="entry name" value="AP_endonuc_2"/>
    <property type="match status" value="1"/>
</dbReference>